<feature type="transmembrane region" description="Helical" evidence="8">
    <location>
        <begin position="21"/>
        <end position="41"/>
    </location>
</feature>
<dbReference type="CDD" id="cd06550">
    <property type="entry name" value="TM_ABC_iron-siderophores_like"/>
    <property type="match status" value="1"/>
</dbReference>
<evidence type="ECO:0000313" key="9">
    <source>
        <dbReference type="EMBL" id="GAB55950.1"/>
    </source>
</evidence>
<feature type="transmembrane region" description="Helical" evidence="8">
    <location>
        <begin position="259"/>
        <end position="283"/>
    </location>
</feature>
<feature type="transmembrane region" description="Helical" evidence="8">
    <location>
        <begin position="295"/>
        <end position="314"/>
    </location>
</feature>
<protein>
    <submittedName>
        <fullName evidence="9">Vitamin B12 import system permease protein BtuC</fullName>
    </submittedName>
</protein>
<feature type="transmembrane region" description="Helical" evidence="8">
    <location>
        <begin position="104"/>
        <end position="126"/>
    </location>
</feature>
<dbReference type="Proteomes" id="UP000053586">
    <property type="component" value="Unassembled WGS sequence"/>
</dbReference>
<evidence type="ECO:0000256" key="1">
    <source>
        <dbReference type="ARBA" id="ARBA00004651"/>
    </source>
</evidence>
<sequence>MKARTASSMLVKKQIAIQQKGYVPTIMMLCAVLLAVAFIALNAGAVKVNIWQWIGSGSASPLQHTILWDIRLPRILMTMLTGAGLAICGAVLQAICRNPLADPGLIGVSSSAALCAGAALALLSVVQLPPLAMTYFVPLSAFVGATLSLILLLKIADSAQGMNTLVLILAGVAINAGAMTLLGLIQYVVDDATLRQITFWSMGSYAGINYTSLSITTVPVVLGAYYFWQIRHPLMLMSCNEKQAKYQGVNTRKVKLTSLWVVAAIVAVCVSFTGIVGFVGLVVPHICRMLFGAHLRILLPTSILFGAILVALADTLARTLIIPAEIPIGLITSMVGVPFFLYLIVREKRKFNYV</sequence>
<dbReference type="FunFam" id="1.10.3470.10:FF:000001">
    <property type="entry name" value="Vitamin B12 ABC transporter permease BtuC"/>
    <property type="match status" value="1"/>
</dbReference>
<keyword evidence="4" id="KW-1003">Cell membrane</keyword>
<dbReference type="AlphaFoldDB" id="H5TCC3"/>
<evidence type="ECO:0000256" key="7">
    <source>
        <dbReference type="ARBA" id="ARBA00023136"/>
    </source>
</evidence>
<keyword evidence="7 8" id="KW-0472">Membrane</keyword>
<proteinExistence type="inferred from homology"/>
<reference evidence="9 10" key="1">
    <citation type="journal article" date="2012" name="J. Bacteriol.">
        <title>Genome sequence of proteorhodopsin-containing sea ice bacterium Glaciecola punicea ACAM 611T.</title>
        <authorList>
            <person name="Qin Q.-L."/>
            <person name="Xie B.-B."/>
            <person name="Shu Y.-L."/>
            <person name="Rong J.-C."/>
            <person name="Zhao D.-L."/>
            <person name="Zhang X.-Y."/>
            <person name="Chen X.-L."/>
            <person name="Zhou B.-C."/>
            <person name="Zhanga Y.-Z."/>
        </authorList>
    </citation>
    <scope>NUCLEOTIDE SEQUENCE [LARGE SCALE GENOMIC DNA]</scope>
    <source>
        <strain evidence="9 10">ACAM 611</strain>
    </source>
</reference>
<gene>
    <name evidence="9" type="primary">btuC</name>
    <name evidence="9" type="ORF">GPUN_1834</name>
</gene>
<keyword evidence="10" id="KW-1185">Reference proteome</keyword>
<dbReference type="GO" id="GO:0022857">
    <property type="term" value="F:transmembrane transporter activity"/>
    <property type="evidence" value="ECO:0007669"/>
    <property type="project" value="InterPro"/>
</dbReference>
<dbReference type="PANTHER" id="PTHR30472">
    <property type="entry name" value="FERRIC ENTEROBACTIN TRANSPORT SYSTEM PERMEASE PROTEIN"/>
    <property type="match status" value="1"/>
</dbReference>
<evidence type="ECO:0000256" key="8">
    <source>
        <dbReference type="SAM" id="Phobius"/>
    </source>
</evidence>
<comment type="caution">
    <text evidence="9">The sequence shown here is derived from an EMBL/GenBank/DDBJ whole genome shotgun (WGS) entry which is preliminary data.</text>
</comment>
<dbReference type="SUPFAM" id="SSF81345">
    <property type="entry name" value="ABC transporter involved in vitamin B12 uptake, BtuC"/>
    <property type="match status" value="1"/>
</dbReference>
<dbReference type="GO" id="GO:0033214">
    <property type="term" value="P:siderophore-iron import into cell"/>
    <property type="evidence" value="ECO:0007669"/>
    <property type="project" value="TreeGrafter"/>
</dbReference>
<feature type="transmembrane region" description="Helical" evidence="8">
    <location>
        <begin position="132"/>
        <end position="153"/>
    </location>
</feature>
<evidence type="ECO:0000256" key="2">
    <source>
        <dbReference type="ARBA" id="ARBA00007935"/>
    </source>
</evidence>
<keyword evidence="3" id="KW-0813">Transport</keyword>
<evidence type="ECO:0000256" key="3">
    <source>
        <dbReference type="ARBA" id="ARBA00022448"/>
    </source>
</evidence>
<feature type="transmembrane region" description="Helical" evidence="8">
    <location>
        <begin position="208"/>
        <end position="228"/>
    </location>
</feature>
<evidence type="ECO:0000256" key="6">
    <source>
        <dbReference type="ARBA" id="ARBA00022989"/>
    </source>
</evidence>
<dbReference type="eggNOG" id="COG0609">
    <property type="taxonomic scope" value="Bacteria"/>
</dbReference>
<dbReference type="PANTHER" id="PTHR30472:SF25">
    <property type="entry name" value="ABC TRANSPORTER PERMEASE PROTEIN MJ0876-RELATED"/>
    <property type="match status" value="1"/>
</dbReference>
<evidence type="ECO:0000256" key="5">
    <source>
        <dbReference type="ARBA" id="ARBA00022692"/>
    </source>
</evidence>
<dbReference type="STRING" id="56804.BAE46_06775"/>
<dbReference type="Pfam" id="PF01032">
    <property type="entry name" value="FecCD"/>
    <property type="match status" value="1"/>
</dbReference>
<reference evidence="9 10" key="2">
    <citation type="journal article" date="2017" name="Antonie Van Leeuwenhoek">
        <title>Rhizobium rhizosphaerae sp. nov., a novel species isolated from rice rhizosphere.</title>
        <authorList>
            <person name="Zhao J.J."/>
            <person name="Zhang J."/>
            <person name="Zhang R.J."/>
            <person name="Zhang C.W."/>
            <person name="Yin H.Q."/>
            <person name="Zhang X.X."/>
        </authorList>
    </citation>
    <scope>NUCLEOTIDE SEQUENCE [LARGE SCALE GENOMIC DNA]</scope>
    <source>
        <strain evidence="9 10">ACAM 611</strain>
    </source>
</reference>
<comment type="subcellular location">
    <subcellularLocation>
        <location evidence="1">Cell membrane</location>
        <topology evidence="1">Multi-pass membrane protein</topology>
    </subcellularLocation>
</comment>
<dbReference type="EMBL" id="BAET01000019">
    <property type="protein sequence ID" value="GAB55950.1"/>
    <property type="molecule type" value="Genomic_DNA"/>
</dbReference>
<keyword evidence="6 8" id="KW-1133">Transmembrane helix</keyword>
<evidence type="ECO:0000313" key="10">
    <source>
        <dbReference type="Proteomes" id="UP000053586"/>
    </source>
</evidence>
<name>H5TCC3_9ALTE</name>
<keyword evidence="5 8" id="KW-0812">Transmembrane</keyword>
<dbReference type="InterPro" id="IPR037294">
    <property type="entry name" value="ABC_BtuC-like"/>
</dbReference>
<dbReference type="InterPro" id="IPR000522">
    <property type="entry name" value="ABC_transptr_permease_BtuC"/>
</dbReference>
<feature type="transmembrane region" description="Helical" evidence="8">
    <location>
        <begin position="75"/>
        <end position="92"/>
    </location>
</feature>
<dbReference type="RefSeq" id="WP_006005573.1">
    <property type="nucleotide sequence ID" value="NZ_BAET01000019.1"/>
</dbReference>
<dbReference type="GO" id="GO:0005886">
    <property type="term" value="C:plasma membrane"/>
    <property type="evidence" value="ECO:0007669"/>
    <property type="project" value="UniProtKB-SubCell"/>
</dbReference>
<evidence type="ECO:0000256" key="4">
    <source>
        <dbReference type="ARBA" id="ARBA00022475"/>
    </source>
</evidence>
<feature type="transmembrane region" description="Helical" evidence="8">
    <location>
        <begin position="326"/>
        <end position="345"/>
    </location>
</feature>
<comment type="similarity">
    <text evidence="2">Belongs to the binding-protein-dependent transport system permease family. FecCD subfamily.</text>
</comment>
<organism evidence="9 10">
    <name type="scientific">Glaciecola punicea ACAM 611</name>
    <dbReference type="NCBI Taxonomy" id="1121923"/>
    <lineage>
        <taxon>Bacteria</taxon>
        <taxon>Pseudomonadati</taxon>
        <taxon>Pseudomonadota</taxon>
        <taxon>Gammaproteobacteria</taxon>
        <taxon>Alteromonadales</taxon>
        <taxon>Alteromonadaceae</taxon>
        <taxon>Glaciecola</taxon>
    </lineage>
</organism>
<dbReference type="Gene3D" id="1.10.3470.10">
    <property type="entry name" value="ABC transporter involved in vitamin B12 uptake, BtuC"/>
    <property type="match status" value="1"/>
</dbReference>
<dbReference type="OrthoDB" id="9055647at2"/>
<feature type="transmembrane region" description="Helical" evidence="8">
    <location>
        <begin position="165"/>
        <end position="188"/>
    </location>
</feature>
<accession>H5TCC3</accession>